<gene>
    <name evidence="1" type="ORF">Phi19:1_gp093</name>
</gene>
<protein>
    <submittedName>
        <fullName evidence="1">Uncharacterized protein</fullName>
    </submittedName>
</protein>
<dbReference type="RefSeq" id="YP_008241786.1">
    <property type="nucleotide sequence ID" value="NC_021799.1"/>
</dbReference>
<evidence type="ECO:0000313" key="2">
    <source>
        <dbReference type="Proteomes" id="UP000014730"/>
    </source>
</evidence>
<reference evidence="1 2" key="1">
    <citation type="journal article" date="2013" name="Proc. Natl. Acad. Sci. U.S.A.">
        <title>Twelve previously unknown phage genera are ubiquitous in global oceans.</title>
        <authorList>
            <person name="Holmfeldt K."/>
            <person name="Solonenko N."/>
            <person name="Shah M."/>
            <person name="Corrier K."/>
            <person name="Riemann L."/>
            <person name="Verberkmoes N.C."/>
            <person name="Sullivan M.B."/>
        </authorList>
    </citation>
    <scope>NUCLEOTIDE SEQUENCE [LARGE SCALE GENOMIC DNA]</scope>
    <source>
        <strain evidence="1">Phi19:1</strain>
    </source>
</reference>
<proteinExistence type="predicted"/>
<keyword evidence="2" id="KW-1185">Reference proteome</keyword>
<reference evidence="2" key="2">
    <citation type="submission" date="2013-03" db="EMBL/GenBank/DDBJ databases">
        <title>The Cellulophaga phages: a novel, diverse, and globally ubiquitous model system.</title>
        <authorList>
            <person name="Holmfeldt K."/>
            <person name="Solonenko N."/>
            <person name="Shah M."/>
            <person name="Corrier K."/>
            <person name="Riemann L."/>
            <person name="VerBerkmoes N.C."/>
            <person name="Sullivan M.B."/>
        </authorList>
    </citation>
    <scope>NUCLEOTIDE SEQUENCE [LARGE SCALE GENOMIC DNA]</scope>
</reference>
<name>R9ZZJ8_9CAUD</name>
<dbReference type="GeneID" id="16880960"/>
<evidence type="ECO:0000313" key="1">
    <source>
        <dbReference type="EMBL" id="AGO47383.1"/>
    </source>
</evidence>
<dbReference type="EMBL" id="KC821607">
    <property type="protein sequence ID" value="AGO47383.1"/>
    <property type="molecule type" value="Genomic_DNA"/>
</dbReference>
<sequence length="72" mass="8040">MAIETKNFVFGSDFLLKSESDFKAHMKKTHGVGARQAKEIYKEIHGDNSTSEPKLVENSKPSVLDIDTTKVD</sequence>
<dbReference type="KEGG" id="vg:16880960"/>
<organism evidence="1 2">
    <name type="scientific">Cellulophaga phage phi19:1</name>
    <dbReference type="NCBI Taxonomy" id="1327970"/>
    <lineage>
        <taxon>Viruses</taxon>
        <taxon>Duplodnaviria</taxon>
        <taxon>Heunggongvirae</taxon>
        <taxon>Uroviricota</taxon>
        <taxon>Caudoviricetes</taxon>
        <taxon>Assiduviridae</taxon>
        <taxon>Cellubavirus</taxon>
        <taxon>Cellubavirus phi19una</taxon>
    </lineage>
</organism>
<accession>R9ZZJ8</accession>
<dbReference type="Proteomes" id="UP000014730">
    <property type="component" value="Segment"/>
</dbReference>